<feature type="non-terminal residue" evidence="1">
    <location>
        <position position="1"/>
    </location>
</feature>
<gene>
    <name evidence="1" type="ORF">CPELLU_LOCUS17157</name>
</gene>
<dbReference type="Proteomes" id="UP000789759">
    <property type="component" value="Unassembled WGS sequence"/>
</dbReference>
<keyword evidence="2" id="KW-1185">Reference proteome</keyword>
<comment type="caution">
    <text evidence="1">The sequence shown here is derived from an EMBL/GenBank/DDBJ whole genome shotgun (WGS) entry which is preliminary data.</text>
</comment>
<dbReference type="EMBL" id="CAJVQA010027968">
    <property type="protein sequence ID" value="CAG8793318.1"/>
    <property type="molecule type" value="Genomic_DNA"/>
</dbReference>
<evidence type="ECO:0000313" key="2">
    <source>
        <dbReference type="Proteomes" id="UP000789759"/>
    </source>
</evidence>
<name>A0A9N9JR58_9GLOM</name>
<protein>
    <submittedName>
        <fullName evidence="1">9852_t:CDS:1</fullName>
    </submittedName>
</protein>
<accession>A0A9N9JR58</accession>
<evidence type="ECO:0000313" key="1">
    <source>
        <dbReference type="EMBL" id="CAG8793318.1"/>
    </source>
</evidence>
<proteinExistence type="predicted"/>
<reference evidence="1" key="1">
    <citation type="submission" date="2021-06" db="EMBL/GenBank/DDBJ databases">
        <authorList>
            <person name="Kallberg Y."/>
            <person name="Tangrot J."/>
            <person name="Rosling A."/>
        </authorList>
    </citation>
    <scope>NUCLEOTIDE SEQUENCE</scope>
    <source>
        <strain evidence="1">FL966</strain>
    </source>
</reference>
<dbReference type="AlphaFoldDB" id="A0A9N9JR58"/>
<organism evidence="1 2">
    <name type="scientific">Cetraspora pellucida</name>
    <dbReference type="NCBI Taxonomy" id="1433469"/>
    <lineage>
        <taxon>Eukaryota</taxon>
        <taxon>Fungi</taxon>
        <taxon>Fungi incertae sedis</taxon>
        <taxon>Mucoromycota</taxon>
        <taxon>Glomeromycotina</taxon>
        <taxon>Glomeromycetes</taxon>
        <taxon>Diversisporales</taxon>
        <taxon>Gigasporaceae</taxon>
        <taxon>Cetraspora</taxon>
    </lineage>
</organism>
<sequence length="113" mass="12131">NGIENSKSNKLISFYFLIGSSAGCFRPTNNSLEGSSIFSMFKNNLSDFLMLSSSALFSSKTRSSDYSLRTAFQSSLMSLFALESELSTAILSSFSLPVSNSIALELSCSTSSS</sequence>